<dbReference type="Proteomes" id="UP000887577">
    <property type="component" value="Unplaced"/>
</dbReference>
<dbReference type="WBParaSite" id="PSU_v2.g6766.t1">
    <property type="protein sequence ID" value="PSU_v2.g6766.t1"/>
    <property type="gene ID" value="PSU_v2.g6766"/>
</dbReference>
<evidence type="ECO:0000313" key="1">
    <source>
        <dbReference type="Proteomes" id="UP000887577"/>
    </source>
</evidence>
<dbReference type="AlphaFoldDB" id="A0A914Z231"/>
<sequence length="161" mass="18733">MPSSAFEIYSNMDVTYFATMAESTVNLLIMVKEPFDHAYDHFNLTLENIPLCKKGAMIGYFQYMSTNNPIQRTFAMAIPMNYETPTFVKDNYQRLISNATTEAINCTFLKKFLRKANTMPHNREQWNLLLIQDPYLSCFSDFDLFWNNTMVSIEVLKIAMA</sequence>
<name>A0A914Z231_9BILA</name>
<protein>
    <submittedName>
        <fullName evidence="2">Uncharacterized protein</fullName>
    </submittedName>
</protein>
<reference evidence="2" key="1">
    <citation type="submission" date="2022-11" db="UniProtKB">
        <authorList>
            <consortium name="WormBaseParasite"/>
        </authorList>
    </citation>
    <scope>IDENTIFICATION</scope>
</reference>
<accession>A0A914Z231</accession>
<keyword evidence="1" id="KW-1185">Reference proteome</keyword>
<organism evidence="1 2">
    <name type="scientific">Panagrolaimus superbus</name>
    <dbReference type="NCBI Taxonomy" id="310955"/>
    <lineage>
        <taxon>Eukaryota</taxon>
        <taxon>Metazoa</taxon>
        <taxon>Ecdysozoa</taxon>
        <taxon>Nematoda</taxon>
        <taxon>Chromadorea</taxon>
        <taxon>Rhabditida</taxon>
        <taxon>Tylenchina</taxon>
        <taxon>Panagrolaimomorpha</taxon>
        <taxon>Panagrolaimoidea</taxon>
        <taxon>Panagrolaimidae</taxon>
        <taxon>Panagrolaimus</taxon>
    </lineage>
</organism>
<proteinExistence type="predicted"/>
<evidence type="ECO:0000313" key="2">
    <source>
        <dbReference type="WBParaSite" id="PSU_v2.g6766.t1"/>
    </source>
</evidence>